<protein>
    <submittedName>
        <fullName evidence="6">Peptide/nickel transport system ATP-binding protein</fullName>
    </submittedName>
</protein>
<dbReference type="AlphaFoldDB" id="A0A1G7KEG8"/>
<dbReference type="GO" id="GO:0005524">
    <property type="term" value="F:ATP binding"/>
    <property type="evidence" value="ECO:0007669"/>
    <property type="project" value="UniProtKB-KW"/>
</dbReference>
<dbReference type="InterPro" id="IPR017871">
    <property type="entry name" value="ABC_transporter-like_CS"/>
</dbReference>
<evidence type="ECO:0000313" key="7">
    <source>
        <dbReference type="Proteomes" id="UP000199623"/>
    </source>
</evidence>
<dbReference type="SMART" id="SM00382">
    <property type="entry name" value="AAA"/>
    <property type="match status" value="2"/>
</dbReference>
<dbReference type="GO" id="GO:0015833">
    <property type="term" value="P:peptide transport"/>
    <property type="evidence" value="ECO:0007669"/>
    <property type="project" value="InterPro"/>
</dbReference>
<comment type="similarity">
    <text evidence="1">Belongs to the ABC transporter superfamily.</text>
</comment>
<evidence type="ECO:0000259" key="5">
    <source>
        <dbReference type="PROSITE" id="PS50893"/>
    </source>
</evidence>
<proteinExistence type="inferred from homology"/>
<dbReference type="InterPro" id="IPR013563">
    <property type="entry name" value="Oligopep_ABC_C"/>
</dbReference>
<dbReference type="Pfam" id="PF08352">
    <property type="entry name" value="oligo_HPY"/>
    <property type="match status" value="1"/>
</dbReference>
<dbReference type="InterPro" id="IPR003439">
    <property type="entry name" value="ABC_transporter-like_ATP-bd"/>
</dbReference>
<dbReference type="InterPro" id="IPR050319">
    <property type="entry name" value="ABC_transp_ATP-bind"/>
</dbReference>
<dbReference type="PROSITE" id="PS50893">
    <property type="entry name" value="ABC_TRANSPORTER_2"/>
    <property type="match status" value="2"/>
</dbReference>
<dbReference type="CDD" id="cd03257">
    <property type="entry name" value="ABC_NikE_OppD_transporters"/>
    <property type="match status" value="2"/>
</dbReference>
<dbReference type="Pfam" id="PF00005">
    <property type="entry name" value="ABC_tran"/>
    <property type="match status" value="2"/>
</dbReference>
<feature type="domain" description="ABC transporter" evidence="5">
    <location>
        <begin position="7"/>
        <end position="258"/>
    </location>
</feature>
<organism evidence="6 7">
    <name type="scientific">Lentzea fradiae</name>
    <dbReference type="NCBI Taxonomy" id="200378"/>
    <lineage>
        <taxon>Bacteria</taxon>
        <taxon>Bacillati</taxon>
        <taxon>Actinomycetota</taxon>
        <taxon>Actinomycetes</taxon>
        <taxon>Pseudonocardiales</taxon>
        <taxon>Pseudonocardiaceae</taxon>
        <taxon>Lentzea</taxon>
    </lineage>
</organism>
<dbReference type="OrthoDB" id="3169708at2"/>
<dbReference type="SUPFAM" id="SSF52540">
    <property type="entry name" value="P-loop containing nucleoside triphosphate hydrolases"/>
    <property type="match status" value="2"/>
</dbReference>
<accession>A0A1G7KEG8</accession>
<dbReference type="STRING" id="200378.SAMN05216553_101236"/>
<reference evidence="7" key="1">
    <citation type="submission" date="2016-10" db="EMBL/GenBank/DDBJ databases">
        <authorList>
            <person name="Varghese N."/>
            <person name="Submissions S."/>
        </authorList>
    </citation>
    <scope>NUCLEOTIDE SEQUENCE [LARGE SCALE GENOMIC DNA]</scope>
    <source>
        <strain evidence="7">CGMCC 4.3506</strain>
    </source>
</reference>
<evidence type="ECO:0000313" key="6">
    <source>
        <dbReference type="EMBL" id="SDF35587.1"/>
    </source>
</evidence>
<dbReference type="NCBIfam" id="NF008453">
    <property type="entry name" value="PRK11308.1"/>
    <property type="match status" value="2"/>
</dbReference>
<keyword evidence="7" id="KW-1185">Reference proteome</keyword>
<evidence type="ECO:0000256" key="3">
    <source>
        <dbReference type="ARBA" id="ARBA00022741"/>
    </source>
</evidence>
<sequence length="537" mass="58596">MTPLVWITGLTVAYRRAHDDVEDTALESVSLDVPAGQVTAVIGESGSGKSTLAHAVVRLLPHNGHIRSGRIELGGEDVLLRGDREFRALRGRHIGFVPQDPVASLNPTKTVGAQLKEAFSLARSPLSPQAVEERIHQDLLDVGFADPAALLARYPHELSGGMRQRVLVTIAFSQRPRLVIADEPTSALDVLVGKEVLTAIHAARVRHDTTVVLITHDLAVASRNAQHVVVMERGVVVETGPVEQVFAHPEHPYTRALLASSARVAQGRVLSIAEAHLRRAVQPVRETGQPVVELEAVSKRFGTARRGTLAVDGVSLTVPRGSTFALVGESGSGKTTTSRLVLGLERPDAGSVRVLGRSVPDLRRGELRDLRRRMQVVYQSPFESLNPRLSLRGIISEPLDAYRIGSRAERLARVDELLDLVRLPRSYRDRRPTELSGGQRQRVAIARALALRPELLVLDEPVSALDATVQARVLELLTELQRELDLTYFLITHDLAVVSDVAQRVAVMRAGRIVEHGTTSDVILTPHDDYTQALLAV</sequence>
<dbReference type="NCBIfam" id="NF007739">
    <property type="entry name" value="PRK10419.1"/>
    <property type="match status" value="2"/>
</dbReference>
<name>A0A1G7KEG8_9PSEU</name>
<dbReference type="PANTHER" id="PTHR43776:SF7">
    <property type="entry name" value="D,D-DIPEPTIDE TRANSPORT ATP-BINDING PROTEIN DDPF-RELATED"/>
    <property type="match status" value="1"/>
</dbReference>
<dbReference type="PANTHER" id="PTHR43776">
    <property type="entry name" value="TRANSPORT ATP-BINDING PROTEIN"/>
    <property type="match status" value="1"/>
</dbReference>
<dbReference type="GO" id="GO:0055085">
    <property type="term" value="P:transmembrane transport"/>
    <property type="evidence" value="ECO:0007669"/>
    <property type="project" value="UniProtKB-ARBA"/>
</dbReference>
<evidence type="ECO:0000256" key="2">
    <source>
        <dbReference type="ARBA" id="ARBA00022448"/>
    </source>
</evidence>
<dbReference type="GO" id="GO:0016887">
    <property type="term" value="F:ATP hydrolysis activity"/>
    <property type="evidence" value="ECO:0007669"/>
    <property type="project" value="InterPro"/>
</dbReference>
<dbReference type="InterPro" id="IPR003593">
    <property type="entry name" value="AAA+_ATPase"/>
</dbReference>
<dbReference type="EMBL" id="FNCC01000001">
    <property type="protein sequence ID" value="SDF35587.1"/>
    <property type="molecule type" value="Genomic_DNA"/>
</dbReference>
<dbReference type="Proteomes" id="UP000199623">
    <property type="component" value="Unassembled WGS sequence"/>
</dbReference>
<evidence type="ECO:0000256" key="4">
    <source>
        <dbReference type="ARBA" id="ARBA00022840"/>
    </source>
</evidence>
<dbReference type="PROSITE" id="PS00211">
    <property type="entry name" value="ABC_TRANSPORTER_1"/>
    <property type="match status" value="1"/>
</dbReference>
<keyword evidence="2" id="KW-0813">Transport</keyword>
<keyword evidence="3" id="KW-0547">Nucleotide-binding</keyword>
<evidence type="ECO:0000256" key="1">
    <source>
        <dbReference type="ARBA" id="ARBA00005417"/>
    </source>
</evidence>
<gene>
    <name evidence="6" type="ORF">SAMN05216553_101236</name>
</gene>
<keyword evidence="4 6" id="KW-0067">ATP-binding</keyword>
<dbReference type="InterPro" id="IPR027417">
    <property type="entry name" value="P-loop_NTPase"/>
</dbReference>
<feature type="domain" description="ABC transporter" evidence="5">
    <location>
        <begin position="292"/>
        <end position="535"/>
    </location>
</feature>
<dbReference type="RefSeq" id="WP_090044589.1">
    <property type="nucleotide sequence ID" value="NZ_FNCC01000001.1"/>
</dbReference>
<dbReference type="Gene3D" id="3.40.50.300">
    <property type="entry name" value="P-loop containing nucleotide triphosphate hydrolases"/>
    <property type="match status" value="2"/>
</dbReference>